<organism evidence="2 3">
    <name type="scientific">Ceratitis capitata</name>
    <name type="common">Mediterranean fruit fly</name>
    <name type="synonym">Tephritis capitata</name>
    <dbReference type="NCBI Taxonomy" id="7213"/>
    <lineage>
        <taxon>Eukaryota</taxon>
        <taxon>Metazoa</taxon>
        <taxon>Ecdysozoa</taxon>
        <taxon>Arthropoda</taxon>
        <taxon>Hexapoda</taxon>
        <taxon>Insecta</taxon>
        <taxon>Pterygota</taxon>
        <taxon>Neoptera</taxon>
        <taxon>Endopterygota</taxon>
        <taxon>Diptera</taxon>
        <taxon>Brachycera</taxon>
        <taxon>Muscomorpha</taxon>
        <taxon>Tephritoidea</taxon>
        <taxon>Tephritidae</taxon>
        <taxon>Ceratitis</taxon>
        <taxon>Ceratitis</taxon>
    </lineage>
</organism>
<keyword evidence="3" id="KW-1185">Reference proteome</keyword>
<dbReference type="EMBL" id="CAJHJT010000056">
    <property type="protein sequence ID" value="CAD7014346.1"/>
    <property type="molecule type" value="Genomic_DNA"/>
</dbReference>
<name>A0A811VG27_CERCA</name>
<dbReference type="Proteomes" id="UP000606786">
    <property type="component" value="Unassembled WGS sequence"/>
</dbReference>
<feature type="region of interest" description="Disordered" evidence="1">
    <location>
        <begin position="163"/>
        <end position="182"/>
    </location>
</feature>
<proteinExistence type="predicted"/>
<accession>A0A811VG27</accession>
<evidence type="ECO:0000313" key="3">
    <source>
        <dbReference type="Proteomes" id="UP000606786"/>
    </source>
</evidence>
<sequence>MDWVAKPSRKGWKYENVIKYKNIKNSVGRNKRIKQNTQTHVEAVCAPKNMSPLGWATNESARERERESKEERVNNIAVNQQHENCTVINILRSTAPLSAPTLCAHQLLHLSPPVHRWALGRVAYKIASEESLSFHCLSGHLATSTFAEYRWYITITTTTITTRKRRTTKNCSNTNDVENENG</sequence>
<evidence type="ECO:0000313" key="2">
    <source>
        <dbReference type="EMBL" id="CAD7014346.1"/>
    </source>
</evidence>
<comment type="caution">
    <text evidence="2">The sequence shown here is derived from an EMBL/GenBank/DDBJ whole genome shotgun (WGS) entry which is preliminary data.</text>
</comment>
<reference evidence="2" key="1">
    <citation type="submission" date="2020-11" db="EMBL/GenBank/DDBJ databases">
        <authorList>
            <person name="Whitehead M."/>
        </authorList>
    </citation>
    <scope>NUCLEOTIDE SEQUENCE</scope>
    <source>
        <strain evidence="2">EGII</strain>
    </source>
</reference>
<gene>
    <name evidence="2" type="ORF">CCAP1982_LOCUS22343</name>
</gene>
<evidence type="ECO:0000256" key="1">
    <source>
        <dbReference type="SAM" id="MobiDB-lite"/>
    </source>
</evidence>
<dbReference type="AlphaFoldDB" id="A0A811VG27"/>
<protein>
    <submittedName>
        <fullName evidence="2">(Mediterranean fruit fly) hypothetical protein</fullName>
    </submittedName>
</protein>